<keyword evidence="2" id="KW-0521">NADP</keyword>
<gene>
    <name evidence="6" type="ORF">DBRI1063_LOCUS5514</name>
</gene>
<keyword evidence="3" id="KW-0560">Oxidoreductase</keyword>
<proteinExistence type="inferred from homology"/>
<reference evidence="6" key="1">
    <citation type="submission" date="2021-01" db="EMBL/GenBank/DDBJ databases">
        <authorList>
            <person name="Corre E."/>
            <person name="Pelletier E."/>
            <person name="Niang G."/>
            <person name="Scheremetjew M."/>
            <person name="Finn R."/>
            <person name="Kale V."/>
            <person name="Holt S."/>
            <person name="Cochrane G."/>
            <person name="Meng A."/>
            <person name="Brown T."/>
            <person name="Cohen L."/>
        </authorList>
    </citation>
    <scope>NUCLEOTIDE SEQUENCE</scope>
    <source>
        <strain evidence="6">Pop2</strain>
    </source>
</reference>
<comment type="similarity">
    <text evidence="1">Belongs to the aldo/keto reductase family.</text>
</comment>
<dbReference type="Gene3D" id="3.20.20.100">
    <property type="entry name" value="NADP-dependent oxidoreductase domain"/>
    <property type="match status" value="1"/>
</dbReference>
<dbReference type="Pfam" id="PF00248">
    <property type="entry name" value="Aldo_ket_red"/>
    <property type="match status" value="1"/>
</dbReference>
<evidence type="ECO:0000256" key="3">
    <source>
        <dbReference type="ARBA" id="ARBA00023002"/>
    </source>
</evidence>
<dbReference type="InterPro" id="IPR023210">
    <property type="entry name" value="NADP_OxRdtase_dom"/>
</dbReference>
<evidence type="ECO:0000313" key="6">
    <source>
        <dbReference type="EMBL" id="CAD9319615.1"/>
    </source>
</evidence>
<evidence type="ECO:0000256" key="2">
    <source>
        <dbReference type="ARBA" id="ARBA00022857"/>
    </source>
</evidence>
<evidence type="ECO:0000256" key="1">
    <source>
        <dbReference type="ARBA" id="ARBA00007905"/>
    </source>
</evidence>
<organism evidence="6">
    <name type="scientific">Ditylum brightwellii</name>
    <dbReference type="NCBI Taxonomy" id="49249"/>
    <lineage>
        <taxon>Eukaryota</taxon>
        <taxon>Sar</taxon>
        <taxon>Stramenopiles</taxon>
        <taxon>Ochrophyta</taxon>
        <taxon>Bacillariophyta</taxon>
        <taxon>Mediophyceae</taxon>
        <taxon>Lithodesmiophycidae</taxon>
        <taxon>Lithodesmiales</taxon>
        <taxon>Lithodesmiaceae</taxon>
        <taxon>Ditylum</taxon>
    </lineage>
</organism>
<dbReference type="InterPro" id="IPR020471">
    <property type="entry name" value="AKR"/>
</dbReference>
<name>A0A7S2E7J0_9STRA</name>
<dbReference type="EMBL" id="HBGN01008588">
    <property type="protein sequence ID" value="CAD9319615.1"/>
    <property type="molecule type" value="Transcribed_RNA"/>
</dbReference>
<protein>
    <recommendedName>
        <fullName evidence="5">NADP-dependent oxidoreductase domain-containing protein</fullName>
    </recommendedName>
</protein>
<accession>A0A7S2E7J0</accession>
<keyword evidence="4" id="KW-0732">Signal</keyword>
<feature type="signal peptide" evidence="4">
    <location>
        <begin position="1"/>
        <end position="26"/>
    </location>
</feature>
<feature type="chain" id="PRO_5030582223" description="NADP-dependent oxidoreductase domain-containing protein" evidence="4">
    <location>
        <begin position="27"/>
        <end position="359"/>
    </location>
</feature>
<dbReference type="PANTHER" id="PTHR43827">
    <property type="entry name" value="2,5-DIKETO-D-GLUCONIC ACID REDUCTASE"/>
    <property type="match status" value="1"/>
</dbReference>
<sequence>MERLNNYCMGLLSTALALFLLVTVSSNLLHDTTTNKEGTKTLFSAIPTVSAMQSSSSLSSSASRIVASGKPYILYGTAWKKEETARLVQEAVESGFRFIDTACQPKHYNEAGVGQGWTNAVAALSAKQQLKRSDLYLQTKFTPPQGQDPNNIPYDPSSTIENQVTKSLETSLSNLRTTYLDALLLHGPYNNDKDDTMKVWRTFESFVKNEQVLKLGISNCYDLPTFQYLYETSTIKPSILQNRFYSESNFDVKLRQYCKEKNVTYQSFWTLTANIKALDTTELKQLAFKKGLSPQTLMYAFMMSLDGHVTPLSGTTDKMHMAQDVEVMNRIIEKNEGEEKILKEDEMKCMANILGIPDL</sequence>
<feature type="domain" description="NADP-dependent oxidoreductase" evidence="5">
    <location>
        <begin position="78"/>
        <end position="331"/>
    </location>
</feature>
<dbReference type="PANTHER" id="PTHR43827:SF3">
    <property type="entry name" value="NADP-DEPENDENT OXIDOREDUCTASE DOMAIN-CONTAINING PROTEIN"/>
    <property type="match status" value="1"/>
</dbReference>
<evidence type="ECO:0000259" key="5">
    <source>
        <dbReference type="Pfam" id="PF00248"/>
    </source>
</evidence>
<dbReference type="AlphaFoldDB" id="A0A7S2E7J0"/>
<dbReference type="GO" id="GO:0016616">
    <property type="term" value="F:oxidoreductase activity, acting on the CH-OH group of donors, NAD or NADP as acceptor"/>
    <property type="evidence" value="ECO:0007669"/>
    <property type="project" value="UniProtKB-ARBA"/>
</dbReference>
<dbReference type="InterPro" id="IPR036812">
    <property type="entry name" value="NAD(P)_OxRdtase_dom_sf"/>
</dbReference>
<dbReference type="SUPFAM" id="SSF51430">
    <property type="entry name" value="NAD(P)-linked oxidoreductase"/>
    <property type="match status" value="1"/>
</dbReference>
<evidence type="ECO:0000256" key="4">
    <source>
        <dbReference type="SAM" id="SignalP"/>
    </source>
</evidence>
<dbReference type="CDD" id="cd19071">
    <property type="entry name" value="AKR_AKR1-5-like"/>
    <property type="match status" value="1"/>
</dbReference>